<keyword evidence="2" id="KW-1185">Reference proteome</keyword>
<evidence type="ECO:0000313" key="1">
    <source>
        <dbReference type="EMBL" id="SFQ48582.1"/>
    </source>
</evidence>
<dbReference type="RefSeq" id="WP_074892186.1">
    <property type="nucleotide sequence ID" value="NZ_FOXO01000060.1"/>
</dbReference>
<dbReference type="EMBL" id="FOXO01000060">
    <property type="protein sequence ID" value="SFQ48582.1"/>
    <property type="molecule type" value="Genomic_DNA"/>
</dbReference>
<reference evidence="2" key="1">
    <citation type="submission" date="2016-10" db="EMBL/GenBank/DDBJ databases">
        <authorList>
            <person name="Varghese N."/>
            <person name="Submissions S."/>
        </authorList>
    </citation>
    <scope>NUCLEOTIDE SEQUENCE [LARGE SCALE GENOMIC DNA]</scope>
    <source>
        <strain evidence="2">P18</strain>
    </source>
</reference>
<evidence type="ECO:0000313" key="2">
    <source>
        <dbReference type="Proteomes" id="UP000182624"/>
    </source>
</evidence>
<organism evidence="1 2">
    <name type="scientific">Butyrivibrio proteoclasticus</name>
    <dbReference type="NCBI Taxonomy" id="43305"/>
    <lineage>
        <taxon>Bacteria</taxon>
        <taxon>Bacillati</taxon>
        <taxon>Bacillota</taxon>
        <taxon>Clostridia</taxon>
        <taxon>Lachnospirales</taxon>
        <taxon>Lachnospiraceae</taxon>
        <taxon>Butyrivibrio</taxon>
    </lineage>
</organism>
<accession>A0A1I5YWJ9</accession>
<dbReference type="Proteomes" id="UP000182624">
    <property type="component" value="Unassembled WGS sequence"/>
</dbReference>
<dbReference type="AlphaFoldDB" id="A0A1I5YWJ9"/>
<gene>
    <name evidence="1" type="ORF">SAMN04487928_16010</name>
</gene>
<protein>
    <submittedName>
        <fullName evidence="1">Uncharacterized protein</fullName>
    </submittedName>
</protein>
<sequence>MHALRHTFATRCIVKEAIHRTARKRGSEEELKDWKEICEDMRGDETLRALWLNYQNSNKMEQKRYAGTCALSEDSNA</sequence>
<dbReference type="OrthoDB" id="9808443at2"/>
<name>A0A1I5YWJ9_9FIRM</name>
<proteinExistence type="predicted"/>